<evidence type="ECO:0000256" key="2">
    <source>
        <dbReference type="ARBA" id="ARBA00006896"/>
    </source>
</evidence>
<evidence type="ECO:0000256" key="6">
    <source>
        <dbReference type="ARBA" id="ARBA00031723"/>
    </source>
</evidence>
<dbReference type="Proteomes" id="UP001144297">
    <property type="component" value="Unassembled WGS sequence"/>
</dbReference>
<proteinExistence type="inferred from homology"/>
<dbReference type="InterPro" id="IPR010149">
    <property type="entry name" value="CRISPR-assoc_prot_Csm2_III-A"/>
</dbReference>
<name>A0A9W6LK97_9BACT</name>
<protein>
    <recommendedName>
        <fullName evidence="3">CRISPR system Cms protein Csm2</fullName>
    </recommendedName>
    <alternativeName>
        <fullName evidence="6">CRISPR type III A-associated protein Csm2</fullName>
    </alternativeName>
</protein>
<comment type="function">
    <text evidence="1">This subunit may be involved in monitoring complementarity of crRNA and target RNA.</text>
</comment>
<evidence type="ECO:0000256" key="4">
    <source>
        <dbReference type="ARBA" id="ARBA00022884"/>
    </source>
</evidence>
<accession>A0A9W6LK97</accession>
<dbReference type="NCBIfam" id="TIGR01870">
    <property type="entry name" value="cas_TM1810_Csm2"/>
    <property type="match status" value="1"/>
</dbReference>
<comment type="similarity">
    <text evidence="2">Belongs to the CRISPR-associated Csm2 family.</text>
</comment>
<dbReference type="CDD" id="cd09647">
    <property type="entry name" value="Csm2_III-A"/>
    <property type="match status" value="1"/>
</dbReference>
<evidence type="ECO:0000313" key="7">
    <source>
        <dbReference type="EMBL" id="GLI52595.1"/>
    </source>
</evidence>
<dbReference type="GO" id="GO:0051607">
    <property type="term" value="P:defense response to virus"/>
    <property type="evidence" value="ECO:0007669"/>
    <property type="project" value="UniProtKB-KW"/>
</dbReference>
<reference evidence="7" key="1">
    <citation type="submission" date="2022-12" db="EMBL/GenBank/DDBJ databases">
        <title>Reference genome sequencing for broad-spectrum identification of bacterial and archaeal isolates by mass spectrometry.</title>
        <authorList>
            <person name="Sekiguchi Y."/>
            <person name="Tourlousse D.M."/>
        </authorList>
    </citation>
    <scope>NUCLEOTIDE SEQUENCE</scope>
    <source>
        <strain evidence="7">TSL-P1</strain>
    </source>
</reference>
<evidence type="ECO:0000256" key="3">
    <source>
        <dbReference type="ARBA" id="ARBA00016118"/>
    </source>
</evidence>
<gene>
    <name evidence="7" type="primary">csm2_1</name>
    <name evidence="7" type="ORF">TISLANDTSLP1_02880</name>
</gene>
<keyword evidence="4" id="KW-0694">RNA-binding</keyword>
<organism evidence="7 8">
    <name type="scientific">Thermodesulfovibrio yellowstonii</name>
    <dbReference type="NCBI Taxonomy" id="28262"/>
    <lineage>
        <taxon>Bacteria</taxon>
        <taxon>Pseudomonadati</taxon>
        <taxon>Nitrospirota</taxon>
        <taxon>Thermodesulfovibrionia</taxon>
        <taxon>Thermodesulfovibrionales</taxon>
        <taxon>Thermodesulfovibrionaceae</taxon>
        <taxon>Thermodesulfovibrio</taxon>
    </lineage>
</organism>
<keyword evidence="8" id="KW-1185">Reference proteome</keyword>
<dbReference type="GO" id="GO:0003723">
    <property type="term" value="F:RNA binding"/>
    <property type="evidence" value="ECO:0007669"/>
    <property type="project" value="UniProtKB-KW"/>
</dbReference>
<evidence type="ECO:0000256" key="5">
    <source>
        <dbReference type="ARBA" id="ARBA00023118"/>
    </source>
</evidence>
<dbReference type="EMBL" id="BSDX01000001">
    <property type="protein sequence ID" value="GLI52595.1"/>
    <property type="molecule type" value="Genomic_DNA"/>
</dbReference>
<sequence length="149" mass="17045">MNDFRKQQGQQKYHGQNQQTQINLRELKRDISGYSKLEDLPAEKVIDISEKLGAHLKIIGLKTSQIRKFLDGVRKLDNLFVRGKNFDKEQVILLKPKLAYAAGRQKEIKPLMEILGPAIDSGAKSYKSFKKLIALIEGIIAYHRYYGGE</sequence>
<keyword evidence="5" id="KW-0051">Antiviral defense</keyword>
<dbReference type="AlphaFoldDB" id="A0A9W6LK97"/>
<evidence type="ECO:0000313" key="8">
    <source>
        <dbReference type="Proteomes" id="UP001144297"/>
    </source>
</evidence>
<dbReference type="Pfam" id="PF03750">
    <property type="entry name" value="Csm2_III-A"/>
    <property type="match status" value="1"/>
</dbReference>
<comment type="caution">
    <text evidence="7">The sequence shown here is derived from an EMBL/GenBank/DDBJ whole genome shotgun (WGS) entry which is preliminary data.</text>
</comment>
<evidence type="ECO:0000256" key="1">
    <source>
        <dbReference type="ARBA" id="ARBA00003640"/>
    </source>
</evidence>